<dbReference type="InterPro" id="IPR029442">
    <property type="entry name" value="GyrI-like"/>
</dbReference>
<dbReference type="InterPro" id="IPR011256">
    <property type="entry name" value="Reg_factor_effector_dom_sf"/>
</dbReference>
<dbReference type="RefSeq" id="WP_204917860.1">
    <property type="nucleotide sequence ID" value="NZ_BAAAQP010000001.1"/>
</dbReference>
<dbReference type="SMART" id="SM00871">
    <property type="entry name" value="AraC_E_bind"/>
    <property type="match status" value="1"/>
</dbReference>
<dbReference type="Pfam" id="PF06445">
    <property type="entry name" value="GyrI-like"/>
    <property type="match status" value="1"/>
</dbReference>
<evidence type="ECO:0000313" key="3">
    <source>
        <dbReference type="Proteomes" id="UP000704762"/>
    </source>
</evidence>
<organism evidence="2 3">
    <name type="scientific">Microlunatus panaciterrae</name>
    <dbReference type="NCBI Taxonomy" id="400768"/>
    <lineage>
        <taxon>Bacteria</taxon>
        <taxon>Bacillati</taxon>
        <taxon>Actinomycetota</taxon>
        <taxon>Actinomycetes</taxon>
        <taxon>Propionibacteriales</taxon>
        <taxon>Propionibacteriaceae</taxon>
        <taxon>Microlunatus</taxon>
    </lineage>
</organism>
<dbReference type="InterPro" id="IPR010499">
    <property type="entry name" value="AraC_E-bd"/>
</dbReference>
<comment type="caution">
    <text evidence="2">The sequence shown here is derived from an EMBL/GenBank/DDBJ whole genome shotgun (WGS) entry which is preliminary data.</text>
</comment>
<evidence type="ECO:0000313" key="2">
    <source>
        <dbReference type="EMBL" id="MBM7799238.1"/>
    </source>
</evidence>
<accession>A0ABS2RKI9</accession>
<protein>
    <submittedName>
        <fullName evidence="2">Effector-binding domain-containing protein</fullName>
    </submittedName>
</protein>
<keyword evidence="3" id="KW-1185">Reference proteome</keyword>
<dbReference type="EMBL" id="JAFBCF010000001">
    <property type="protein sequence ID" value="MBM7799238.1"/>
    <property type="molecule type" value="Genomic_DNA"/>
</dbReference>
<dbReference type="SUPFAM" id="SSF55136">
    <property type="entry name" value="Probable bacterial effector-binding domain"/>
    <property type="match status" value="1"/>
</dbReference>
<proteinExistence type="predicted"/>
<feature type="domain" description="AraC effector-binding" evidence="1">
    <location>
        <begin position="3"/>
        <end position="152"/>
    </location>
</feature>
<reference evidence="2 3" key="1">
    <citation type="submission" date="2021-01" db="EMBL/GenBank/DDBJ databases">
        <title>Sequencing the genomes of 1000 actinobacteria strains.</title>
        <authorList>
            <person name="Klenk H.-P."/>
        </authorList>
    </citation>
    <scope>NUCLEOTIDE SEQUENCE [LARGE SCALE GENOMIC DNA]</scope>
    <source>
        <strain evidence="2 3">DSM 18662</strain>
    </source>
</reference>
<name>A0ABS2RKI9_9ACTN</name>
<dbReference type="Proteomes" id="UP000704762">
    <property type="component" value="Unassembled WGS sequence"/>
</dbReference>
<evidence type="ECO:0000259" key="1">
    <source>
        <dbReference type="SMART" id="SM00871"/>
    </source>
</evidence>
<gene>
    <name evidence="2" type="ORF">JOE57_002159</name>
</gene>
<sequence length="156" mass="16975">MSYEVQIVDEPGRHLAVTRYSARPEEMGRLVGQAFGTVMAYLSSKGINPSGPAVSYYTMVGDHFDVTSGFLVDAPIEGDRTVVPLQLPAGPVATTTHIGPYQDLGKAYEALQESARQRGLLVDTAGPMWEEYWSGPETAPEQTRTTVFWPVQVAPS</sequence>
<dbReference type="Gene3D" id="3.20.80.10">
    <property type="entry name" value="Regulatory factor, effector binding domain"/>
    <property type="match status" value="1"/>
</dbReference>